<dbReference type="InterPro" id="IPR006358">
    <property type="entry name" value="Tscrpt_elong_fac_GreB"/>
</dbReference>
<feature type="domain" description="Transcription elongation factor GreA/GreB C-terminal" evidence="6">
    <location>
        <begin position="85"/>
        <end position="157"/>
    </location>
</feature>
<organism evidence="8 9">
    <name type="scientific">Bdellovibrio reynosensis</name>
    <dbReference type="NCBI Taxonomy" id="2835041"/>
    <lineage>
        <taxon>Bacteria</taxon>
        <taxon>Pseudomonadati</taxon>
        <taxon>Bdellovibrionota</taxon>
        <taxon>Bdellovibrionia</taxon>
        <taxon>Bdellovibrionales</taxon>
        <taxon>Pseudobdellovibrionaceae</taxon>
        <taxon>Bdellovibrio</taxon>
    </lineage>
</organism>
<dbReference type="NCBIfam" id="TIGR01461">
    <property type="entry name" value="greB"/>
    <property type="match status" value="1"/>
</dbReference>
<dbReference type="PIRSF" id="PIRSF006092">
    <property type="entry name" value="GreA_GreB"/>
    <property type="match status" value="1"/>
</dbReference>
<evidence type="ECO:0000259" key="7">
    <source>
        <dbReference type="Pfam" id="PF03449"/>
    </source>
</evidence>
<dbReference type="Proteomes" id="UP000830116">
    <property type="component" value="Chromosome"/>
</dbReference>
<protein>
    <recommendedName>
        <fullName evidence="4">Transcription elongation factor GreB</fullName>
    </recommendedName>
    <alternativeName>
        <fullName evidence="4">Transcript cleavage factor GreB</fullName>
    </alternativeName>
</protein>
<dbReference type="InterPro" id="IPR018151">
    <property type="entry name" value="TF_GreA/GreB_CS"/>
</dbReference>
<dbReference type="InterPro" id="IPR022691">
    <property type="entry name" value="Tscrpt_elong_fac_GreA/B_N"/>
</dbReference>
<dbReference type="InterPro" id="IPR028624">
    <property type="entry name" value="Tscrpt_elong_fac_GreA/B"/>
</dbReference>
<dbReference type="Gene3D" id="1.10.287.180">
    <property type="entry name" value="Transcription elongation factor, GreA/GreB, N-terminal domain"/>
    <property type="match status" value="1"/>
</dbReference>
<comment type="similarity">
    <text evidence="4">Belongs to the GreA/GreB family. GreB subfamily.</text>
</comment>
<dbReference type="Gene3D" id="3.10.50.30">
    <property type="entry name" value="Transcription elongation factor, GreA/GreB, C-terminal domain"/>
    <property type="match status" value="1"/>
</dbReference>
<dbReference type="PANTHER" id="PTHR30437:SF6">
    <property type="entry name" value="TRANSCRIPTION ELONGATION FACTOR GREB"/>
    <property type="match status" value="1"/>
</dbReference>
<evidence type="ECO:0000256" key="3">
    <source>
        <dbReference type="ARBA" id="ARBA00023163"/>
    </source>
</evidence>
<dbReference type="EMBL" id="CP093442">
    <property type="protein sequence ID" value="UOF02740.1"/>
    <property type="molecule type" value="Genomic_DNA"/>
</dbReference>
<keyword evidence="2 4" id="KW-0238">DNA-binding</keyword>
<dbReference type="RefSeq" id="WP_243540542.1">
    <property type="nucleotide sequence ID" value="NZ_CP093442.1"/>
</dbReference>
<dbReference type="InterPro" id="IPR036805">
    <property type="entry name" value="Tscrpt_elong_fac_GreA/B_N_sf"/>
</dbReference>
<keyword evidence="9" id="KW-1185">Reference proteome</keyword>
<dbReference type="NCBIfam" id="NF002506">
    <property type="entry name" value="PRK01885.1"/>
    <property type="match status" value="1"/>
</dbReference>
<dbReference type="InterPro" id="IPR006359">
    <property type="entry name" value="Tscrpt_elong_fac_GreA"/>
</dbReference>
<comment type="function">
    <text evidence="4">Necessary for efficient RNA polymerase transcription elongation past template-encoded arresting sites. The arresting sites in DNA have the property of trapping a certain fraction of elongating RNA polymerases that pass through, resulting in locked ternary complexes. Cleavage of the nascent transcript by cleavage factors such as GreA or GreB allows the resumption of elongation from the new 3'terminus. GreB releases sequences of up to 9 nucleotides in length.</text>
</comment>
<evidence type="ECO:0000313" key="9">
    <source>
        <dbReference type="Proteomes" id="UP000830116"/>
    </source>
</evidence>
<evidence type="ECO:0000256" key="5">
    <source>
        <dbReference type="RuleBase" id="RU000556"/>
    </source>
</evidence>
<dbReference type="HAMAP" id="MF_00930">
    <property type="entry name" value="GreB"/>
    <property type="match status" value="1"/>
</dbReference>
<evidence type="ECO:0000256" key="1">
    <source>
        <dbReference type="ARBA" id="ARBA00023015"/>
    </source>
</evidence>
<proteinExistence type="inferred from homology"/>
<evidence type="ECO:0000256" key="2">
    <source>
        <dbReference type="ARBA" id="ARBA00023125"/>
    </source>
</evidence>
<dbReference type="SUPFAM" id="SSF54534">
    <property type="entry name" value="FKBP-like"/>
    <property type="match status" value="1"/>
</dbReference>
<sequence>MDNNKNYITPEGLTKLKDEYHQLMHVERPKVVEVVAWAASNGDRSENADYQYGKRRLREIDRRVHFLTKRIEDAEVVDPKLMKGGTVLFSATVTVSDEDGEEQVYQIVGEDELDPKRGKISWKSPVAKALLGKKVGEEVRIVKPAGEEFVTIENIEYK</sequence>
<dbReference type="HAMAP" id="MF_00105">
    <property type="entry name" value="GreA_GreB"/>
    <property type="match status" value="1"/>
</dbReference>
<gene>
    <name evidence="4 8" type="primary">greB</name>
    <name evidence="8" type="ORF">MNR06_07225</name>
</gene>
<dbReference type="SUPFAM" id="SSF46557">
    <property type="entry name" value="GreA transcript cleavage protein, N-terminal domain"/>
    <property type="match status" value="1"/>
</dbReference>
<dbReference type="Pfam" id="PF01272">
    <property type="entry name" value="GreA_GreB"/>
    <property type="match status" value="1"/>
</dbReference>
<dbReference type="PROSITE" id="PS00830">
    <property type="entry name" value="GREAB_2"/>
    <property type="match status" value="1"/>
</dbReference>
<dbReference type="Pfam" id="PF03449">
    <property type="entry name" value="GreA_GreB_N"/>
    <property type="match status" value="1"/>
</dbReference>
<dbReference type="NCBIfam" id="TIGR01462">
    <property type="entry name" value="greA"/>
    <property type="match status" value="1"/>
</dbReference>
<keyword evidence="1 4" id="KW-0805">Transcription regulation</keyword>
<name>A0ABY4CKG6_9BACT</name>
<feature type="domain" description="Transcription elongation factor GreA/GreB N-terminal" evidence="7">
    <location>
        <begin position="6"/>
        <end position="76"/>
    </location>
</feature>
<dbReference type="NCBIfam" id="NF001263">
    <property type="entry name" value="PRK00226.1-4"/>
    <property type="match status" value="1"/>
</dbReference>
<reference evidence="8" key="1">
    <citation type="submission" date="2022-03" db="EMBL/GenBank/DDBJ databases">
        <title>Genome Identification and Characterization of new species Bdellovibrio reynosense LBG001 sp. nov. from a Mexico soil sample.</title>
        <authorList>
            <person name="Camilli A."/>
            <person name="Ajao Y."/>
            <person name="Guo X."/>
        </authorList>
    </citation>
    <scope>NUCLEOTIDE SEQUENCE</scope>
    <source>
        <strain evidence="8">LBG001</strain>
    </source>
</reference>
<accession>A0ABY4CKG6</accession>
<dbReference type="InterPro" id="IPR036953">
    <property type="entry name" value="GreA/GreB_C_sf"/>
</dbReference>
<evidence type="ECO:0000259" key="6">
    <source>
        <dbReference type="Pfam" id="PF01272"/>
    </source>
</evidence>
<dbReference type="InterPro" id="IPR023459">
    <property type="entry name" value="Tscrpt_elong_fac_GreA/B_fam"/>
</dbReference>
<dbReference type="GO" id="GO:0003746">
    <property type="term" value="F:translation elongation factor activity"/>
    <property type="evidence" value="ECO:0007669"/>
    <property type="project" value="UniProtKB-KW"/>
</dbReference>
<keyword evidence="8" id="KW-0648">Protein biosynthesis</keyword>
<dbReference type="InterPro" id="IPR001437">
    <property type="entry name" value="Tscrpt_elong_fac_GreA/B_C"/>
</dbReference>
<dbReference type="PANTHER" id="PTHR30437">
    <property type="entry name" value="TRANSCRIPTION ELONGATION FACTOR GREA"/>
    <property type="match status" value="1"/>
</dbReference>
<keyword evidence="3 4" id="KW-0804">Transcription</keyword>
<keyword evidence="8" id="KW-0251">Elongation factor</keyword>
<comment type="function">
    <text evidence="5">Necessary for efficient RNA polymerase transcription elongation past template-encoded arresting sites. The arresting sites in DNA have the property of trapping a certain fraction of elongating RNA polymerases that pass through, resulting in locked ternary complexes. Cleavage of the nascent transcript by cleavage factors such as GreA or GreB allows the resumption of elongation from the new 3'terminus. GreA releases sequences of 2 to 3 nucleotides.</text>
</comment>
<evidence type="ECO:0000256" key="4">
    <source>
        <dbReference type="HAMAP-Rule" id="MF_00930"/>
    </source>
</evidence>
<evidence type="ECO:0000313" key="8">
    <source>
        <dbReference type="EMBL" id="UOF02740.1"/>
    </source>
</evidence>